<dbReference type="EMBL" id="CAUOFW020007515">
    <property type="protein sequence ID" value="CAK9179506.1"/>
    <property type="molecule type" value="Genomic_DNA"/>
</dbReference>
<comment type="caution">
    <text evidence="1">The sequence shown here is derived from an EMBL/GenBank/DDBJ whole genome shotgun (WGS) entry which is preliminary data.</text>
</comment>
<feature type="non-terminal residue" evidence="1">
    <location>
        <position position="1"/>
    </location>
</feature>
<evidence type="ECO:0000313" key="1">
    <source>
        <dbReference type="EMBL" id="CAK9179506.1"/>
    </source>
</evidence>
<proteinExistence type="predicted"/>
<organism evidence="1 2">
    <name type="scientific">Ilex paraguariensis</name>
    <name type="common">yerba mate</name>
    <dbReference type="NCBI Taxonomy" id="185542"/>
    <lineage>
        <taxon>Eukaryota</taxon>
        <taxon>Viridiplantae</taxon>
        <taxon>Streptophyta</taxon>
        <taxon>Embryophyta</taxon>
        <taxon>Tracheophyta</taxon>
        <taxon>Spermatophyta</taxon>
        <taxon>Magnoliopsida</taxon>
        <taxon>eudicotyledons</taxon>
        <taxon>Gunneridae</taxon>
        <taxon>Pentapetalae</taxon>
        <taxon>asterids</taxon>
        <taxon>campanulids</taxon>
        <taxon>Aquifoliales</taxon>
        <taxon>Aquifoliaceae</taxon>
        <taxon>Ilex</taxon>
    </lineage>
</organism>
<reference evidence="1 2" key="1">
    <citation type="submission" date="2024-02" db="EMBL/GenBank/DDBJ databases">
        <authorList>
            <person name="Vignale AGUSTIN F."/>
            <person name="Sosa J E."/>
            <person name="Modenutti C."/>
        </authorList>
    </citation>
    <scope>NUCLEOTIDE SEQUENCE [LARGE SCALE GENOMIC DNA]</scope>
</reference>
<dbReference type="Proteomes" id="UP001642360">
    <property type="component" value="Unassembled WGS sequence"/>
</dbReference>
<accession>A0ABC8UF49</accession>
<dbReference type="AlphaFoldDB" id="A0ABC8UF49"/>
<keyword evidence="2" id="KW-1185">Reference proteome</keyword>
<evidence type="ECO:0000313" key="2">
    <source>
        <dbReference type="Proteomes" id="UP001642360"/>
    </source>
</evidence>
<name>A0ABC8UF49_9AQUA</name>
<gene>
    <name evidence="1" type="ORF">ILEXP_LOCUS49441</name>
</gene>
<sequence>AKNALRTYIANEDVVRDVQYECDVVVHHNQPLDNLRVEYAMYIPLVASTVVRRDEEGQGDRNVESDVLMALLLRNKQRGSMTAQHFRDLLRRMKGRLPAFSMNQINIEKIIFFWKKQYFTLNSMLKTRMFAWDLTNLCVVDGPIAGARDYLVANKFARFWCIEPCPLFKKMMEVFDNVSLEELIESVGSCSSGDPTEDIKFIDASD</sequence>
<protein>
    <submittedName>
        <fullName evidence="1">Uncharacterized protein</fullName>
    </submittedName>
</protein>